<dbReference type="Proteomes" id="UP000724874">
    <property type="component" value="Unassembled WGS sequence"/>
</dbReference>
<evidence type="ECO:0000313" key="2">
    <source>
        <dbReference type="EMBL" id="KAF8886260.1"/>
    </source>
</evidence>
<keyword evidence="1" id="KW-0732">Signal</keyword>
<organism evidence="2 3">
    <name type="scientific">Gymnopilus junonius</name>
    <name type="common">Spectacular rustgill mushroom</name>
    <name type="synonym">Gymnopilus spectabilis subsp. junonius</name>
    <dbReference type="NCBI Taxonomy" id="109634"/>
    <lineage>
        <taxon>Eukaryota</taxon>
        <taxon>Fungi</taxon>
        <taxon>Dikarya</taxon>
        <taxon>Basidiomycota</taxon>
        <taxon>Agaricomycotina</taxon>
        <taxon>Agaricomycetes</taxon>
        <taxon>Agaricomycetidae</taxon>
        <taxon>Agaricales</taxon>
        <taxon>Agaricineae</taxon>
        <taxon>Hymenogastraceae</taxon>
        <taxon>Gymnopilus</taxon>
    </lineage>
</organism>
<feature type="signal peptide" evidence="1">
    <location>
        <begin position="1"/>
        <end position="19"/>
    </location>
</feature>
<evidence type="ECO:0000256" key="1">
    <source>
        <dbReference type="SAM" id="SignalP"/>
    </source>
</evidence>
<evidence type="ECO:0000313" key="3">
    <source>
        <dbReference type="Proteomes" id="UP000724874"/>
    </source>
</evidence>
<sequence length="176" mass="19011">MRPWSSLLIILCFGSLVFAAPVPVKEGEVVMVRPNHYEPPEGKKGAPQHPAIVVGGPDAQNKVLVAQMSHVHPGNPPTKPANDYADFPVHPVKGQSHIDVGPPKVIDASRAKGAKEDPKSLTHENLNLLKGHINENLPDGHKLPIHKSQCTYRHALKTVSSFHYPQIGNGPARASP</sequence>
<gene>
    <name evidence="2" type="ORF">CPB84DRAFT_1964598</name>
</gene>
<feature type="non-terminal residue" evidence="2">
    <location>
        <position position="176"/>
    </location>
</feature>
<dbReference type="AlphaFoldDB" id="A0A9P5TJV3"/>
<name>A0A9P5TJV3_GYMJU</name>
<protein>
    <submittedName>
        <fullName evidence="2">Uncharacterized protein</fullName>
    </submittedName>
</protein>
<accession>A0A9P5TJV3</accession>
<dbReference type="EMBL" id="JADNYJ010000097">
    <property type="protein sequence ID" value="KAF8886260.1"/>
    <property type="molecule type" value="Genomic_DNA"/>
</dbReference>
<proteinExistence type="predicted"/>
<comment type="caution">
    <text evidence="2">The sequence shown here is derived from an EMBL/GenBank/DDBJ whole genome shotgun (WGS) entry which is preliminary data.</text>
</comment>
<reference evidence="2" key="1">
    <citation type="submission" date="2020-11" db="EMBL/GenBank/DDBJ databases">
        <authorList>
            <consortium name="DOE Joint Genome Institute"/>
            <person name="Ahrendt S."/>
            <person name="Riley R."/>
            <person name="Andreopoulos W."/>
            <person name="LaButti K."/>
            <person name="Pangilinan J."/>
            <person name="Ruiz-duenas F.J."/>
            <person name="Barrasa J.M."/>
            <person name="Sanchez-Garcia M."/>
            <person name="Camarero S."/>
            <person name="Miyauchi S."/>
            <person name="Serrano A."/>
            <person name="Linde D."/>
            <person name="Babiker R."/>
            <person name="Drula E."/>
            <person name="Ayuso-Fernandez I."/>
            <person name="Pacheco R."/>
            <person name="Padilla G."/>
            <person name="Ferreira P."/>
            <person name="Barriuso J."/>
            <person name="Kellner H."/>
            <person name="Castanera R."/>
            <person name="Alfaro M."/>
            <person name="Ramirez L."/>
            <person name="Pisabarro A.G."/>
            <person name="Kuo A."/>
            <person name="Tritt A."/>
            <person name="Lipzen A."/>
            <person name="He G."/>
            <person name="Yan M."/>
            <person name="Ng V."/>
            <person name="Cullen D."/>
            <person name="Martin F."/>
            <person name="Rosso M.-N."/>
            <person name="Henrissat B."/>
            <person name="Hibbett D."/>
            <person name="Martinez A.T."/>
            <person name="Grigoriev I.V."/>
        </authorList>
    </citation>
    <scope>NUCLEOTIDE SEQUENCE</scope>
    <source>
        <strain evidence="2">AH 44721</strain>
    </source>
</reference>
<keyword evidence="3" id="KW-1185">Reference proteome</keyword>
<feature type="chain" id="PRO_5040306343" evidence="1">
    <location>
        <begin position="20"/>
        <end position="176"/>
    </location>
</feature>